<evidence type="ECO:0000256" key="7">
    <source>
        <dbReference type="PROSITE-ProRule" id="PRU00042"/>
    </source>
</evidence>
<evidence type="ECO:0000256" key="2">
    <source>
        <dbReference type="ARBA" id="ARBA00022723"/>
    </source>
</evidence>
<dbReference type="FunFam" id="3.30.160.60:FF:000301">
    <property type="entry name" value="Zinc finger protein 236"/>
    <property type="match status" value="1"/>
</dbReference>
<dbReference type="PROSITE" id="PS50157">
    <property type="entry name" value="ZINC_FINGER_C2H2_2"/>
    <property type="match status" value="7"/>
</dbReference>
<feature type="domain" description="C2H2-type" evidence="8">
    <location>
        <begin position="186"/>
        <end position="213"/>
    </location>
</feature>
<evidence type="ECO:0000256" key="4">
    <source>
        <dbReference type="ARBA" id="ARBA00022771"/>
    </source>
</evidence>
<dbReference type="OrthoDB" id="6077919at2759"/>
<dbReference type="Gene3D" id="3.30.160.60">
    <property type="entry name" value="Classic Zinc Finger"/>
    <property type="match status" value="6"/>
</dbReference>
<dbReference type="Pfam" id="PF13912">
    <property type="entry name" value="zf-C2H2_6"/>
    <property type="match status" value="1"/>
</dbReference>
<dbReference type="FunFam" id="3.30.160.60:FF:001818">
    <property type="entry name" value="GDNF-inducible zinc finger protein 1 isoform X1"/>
    <property type="match status" value="1"/>
</dbReference>
<feature type="domain" description="C2H2-type" evidence="8">
    <location>
        <begin position="242"/>
        <end position="269"/>
    </location>
</feature>
<feature type="domain" description="C2H2-type" evidence="8">
    <location>
        <begin position="214"/>
        <end position="241"/>
    </location>
</feature>
<dbReference type="Pfam" id="PF12874">
    <property type="entry name" value="zf-met"/>
    <property type="match status" value="1"/>
</dbReference>
<feature type="domain" description="C2H2-type" evidence="8">
    <location>
        <begin position="509"/>
        <end position="536"/>
    </location>
</feature>
<keyword evidence="4 7" id="KW-0863">Zinc-finger</keyword>
<evidence type="ECO:0000256" key="6">
    <source>
        <dbReference type="ARBA" id="ARBA00023242"/>
    </source>
</evidence>
<evidence type="ECO:0000256" key="3">
    <source>
        <dbReference type="ARBA" id="ARBA00022737"/>
    </source>
</evidence>
<feature type="domain" description="C2H2-type" evidence="8">
    <location>
        <begin position="538"/>
        <end position="565"/>
    </location>
</feature>
<keyword evidence="3" id="KW-0677">Repeat</keyword>
<dbReference type="PROSITE" id="PS00028">
    <property type="entry name" value="ZINC_FINGER_C2H2_1"/>
    <property type="match status" value="8"/>
</dbReference>
<evidence type="ECO:0000256" key="5">
    <source>
        <dbReference type="ARBA" id="ARBA00022833"/>
    </source>
</evidence>
<dbReference type="InterPro" id="IPR013087">
    <property type="entry name" value="Znf_C2H2_type"/>
</dbReference>
<dbReference type="FunFam" id="3.30.160.60:FF:000478">
    <property type="entry name" value="Zinc finger protein 133"/>
    <property type="match status" value="1"/>
</dbReference>
<feature type="domain" description="C2H2-type" evidence="8">
    <location>
        <begin position="22"/>
        <end position="44"/>
    </location>
</feature>
<feature type="domain" description="C2H2-type" evidence="8">
    <location>
        <begin position="158"/>
        <end position="185"/>
    </location>
</feature>
<comment type="subcellular location">
    <subcellularLocation>
        <location evidence="1">Nucleus</location>
    </subcellularLocation>
</comment>
<dbReference type="InterPro" id="IPR036236">
    <property type="entry name" value="Znf_C2H2_sf"/>
</dbReference>
<evidence type="ECO:0000259" key="8">
    <source>
        <dbReference type="PROSITE" id="PS50157"/>
    </source>
</evidence>
<evidence type="ECO:0000256" key="1">
    <source>
        <dbReference type="ARBA" id="ARBA00004123"/>
    </source>
</evidence>
<dbReference type="GO" id="GO:0008270">
    <property type="term" value="F:zinc ion binding"/>
    <property type="evidence" value="ECO:0007669"/>
    <property type="project" value="UniProtKB-KW"/>
</dbReference>
<organism evidence="9">
    <name type="scientific">Parasteatoda tepidariorum</name>
    <name type="common">Common house spider</name>
    <name type="synonym">Achaearanea tepidariorum</name>
    <dbReference type="NCBI Taxonomy" id="114398"/>
    <lineage>
        <taxon>Eukaryota</taxon>
        <taxon>Metazoa</taxon>
        <taxon>Ecdysozoa</taxon>
        <taxon>Arthropoda</taxon>
        <taxon>Chelicerata</taxon>
        <taxon>Arachnida</taxon>
        <taxon>Araneae</taxon>
        <taxon>Araneomorphae</taxon>
        <taxon>Entelegynae</taxon>
        <taxon>Araneoidea</taxon>
        <taxon>Theridiidae</taxon>
        <taxon>Parasteatoda</taxon>
    </lineage>
</organism>
<evidence type="ECO:0000313" key="9">
    <source>
        <dbReference type="EMBL" id="LAA09657.1"/>
    </source>
</evidence>
<dbReference type="GO" id="GO:0000978">
    <property type="term" value="F:RNA polymerase II cis-regulatory region sequence-specific DNA binding"/>
    <property type="evidence" value="ECO:0007669"/>
    <property type="project" value="TreeGrafter"/>
</dbReference>
<dbReference type="PANTHER" id="PTHR24396">
    <property type="entry name" value="ZINC FINGER PROTEIN"/>
    <property type="match status" value="1"/>
</dbReference>
<dbReference type="PANTHER" id="PTHR24396:SF19">
    <property type="entry name" value="FI01119P"/>
    <property type="match status" value="1"/>
</dbReference>
<proteinExistence type="evidence at transcript level"/>
<dbReference type="InterPro" id="IPR051643">
    <property type="entry name" value="Transcr_Reg_ZincFinger"/>
</dbReference>
<protein>
    <submittedName>
        <fullName evidence="9">Zinc finger protein 236</fullName>
    </submittedName>
</protein>
<keyword evidence="5" id="KW-0862">Zinc</keyword>
<keyword evidence="6" id="KW-0539">Nucleus</keyword>
<name>A0A2L2YNR4_PARTP</name>
<dbReference type="GO" id="GO:0005634">
    <property type="term" value="C:nucleus"/>
    <property type="evidence" value="ECO:0007669"/>
    <property type="project" value="UniProtKB-SubCell"/>
</dbReference>
<dbReference type="GO" id="GO:0000981">
    <property type="term" value="F:DNA-binding transcription factor activity, RNA polymerase II-specific"/>
    <property type="evidence" value="ECO:0007669"/>
    <property type="project" value="TreeGrafter"/>
</dbReference>
<accession>A0A2L2YNR4</accession>
<keyword evidence="2" id="KW-0479">Metal-binding</keyword>
<dbReference type="FunFam" id="3.30.160.60:FF:000573">
    <property type="entry name" value="Putative zinc finger protein 236"/>
    <property type="match status" value="1"/>
</dbReference>
<dbReference type="Pfam" id="PF00096">
    <property type="entry name" value="zf-C2H2"/>
    <property type="match status" value="5"/>
</dbReference>
<dbReference type="SMART" id="SM00355">
    <property type="entry name" value="ZnF_C2H2"/>
    <property type="match status" value="8"/>
</dbReference>
<dbReference type="SUPFAM" id="SSF57667">
    <property type="entry name" value="beta-beta-alpha zinc fingers"/>
    <property type="match status" value="4"/>
</dbReference>
<dbReference type="EMBL" id="IAAA01034499">
    <property type="protein sequence ID" value="LAA09657.1"/>
    <property type="molecule type" value="mRNA"/>
</dbReference>
<reference evidence="9" key="1">
    <citation type="journal article" date="2016" name="Mol. Ecol. Resour.">
        <title>Evaluation of the impact of RNA preservation methods of spiders for de novo transcriptome assembly.</title>
        <authorList>
            <person name="Kono N."/>
            <person name="Nakamura H."/>
            <person name="Ito Y."/>
            <person name="Tomita M."/>
            <person name="Arakawa K."/>
        </authorList>
    </citation>
    <scope>NUCLEOTIDE SEQUENCE</scope>
    <source>
        <tissue evidence="9">Whole body</tissue>
    </source>
</reference>
<dbReference type="AlphaFoldDB" id="A0A2L2YNR4"/>
<sequence>MFSHNRVLKQHIRTKHEHVRDFKCSICSTVFTTNYNLLRHMNTHDTHLYPFHCAYCSDKFMTKDCYKLHLDEYHQIQGIREEPINEIFERIHEEMSENMPEKVVQEGVSIETPDQNLEKSTIQVQMSNNTDVVEKIFLKSLKESKRGGGRDYTPKQIHQCSQCPKSFKKPSDLVRHLRIHTGEKPYACESCGKAFTVKSTLISHQKTHTGEKNFSCHVCNSLFATKGSLKIHMRLHTGARPFKCPHCELTFRTSGHRKSHMASHFKDRTNRKRKLTNTTAEKEQLQLNNIMGSTLVTLGEDVVNAFSSEACTELPTFTSDSFQLPANLFNPNVQLTTIDPNTLLPKPFQIDASVLQQLQGLNFNITLNPAVSESQLINPKPSTDSNQTQQIISIDGNTPVSNSNTFTINPNMIIQQLGFTIASQQQTDMQNSDNLTLIIPGTSLLKNGTNNIVQTGELLEAQVLTVGEGAKESTEFIDVSKSQEIFLNPPTVSSFSEVSSTPVVPETVHVCNVCSKGFKTAKQLNNHVKTHNKPENIYHCEICDINFKLKNQLLKHLIKFHKVKN</sequence>